<dbReference type="Proteomes" id="UP000029554">
    <property type="component" value="Unassembled WGS sequence"/>
</dbReference>
<feature type="signal peptide" evidence="2">
    <location>
        <begin position="1"/>
        <end position="18"/>
    </location>
</feature>
<accession>A0A095SXB9</accession>
<proteinExistence type="predicted"/>
<feature type="compositionally biased region" description="Pro residues" evidence="1">
    <location>
        <begin position="60"/>
        <end position="69"/>
    </location>
</feature>
<keyword evidence="4" id="KW-1185">Reference proteome</keyword>
<dbReference type="STRING" id="1453498.LG45_05030"/>
<feature type="chain" id="PRO_5001910548" description="Lipoprotein" evidence="2">
    <location>
        <begin position="19"/>
        <end position="69"/>
    </location>
</feature>
<protein>
    <recommendedName>
        <fullName evidence="5">Lipoprotein</fullName>
    </recommendedName>
</protein>
<dbReference type="PROSITE" id="PS51257">
    <property type="entry name" value="PROKAR_LIPOPROTEIN"/>
    <property type="match status" value="1"/>
</dbReference>
<evidence type="ECO:0000313" key="3">
    <source>
        <dbReference type="EMBL" id="KGD68999.1"/>
    </source>
</evidence>
<sequence>MKKILFIALLATATFAVSCTNDSDAIAPSQGIHEIRNDESFSLKEGDTLPSDTGGQNGQLPPPPPNPRP</sequence>
<evidence type="ECO:0000256" key="1">
    <source>
        <dbReference type="SAM" id="MobiDB-lite"/>
    </source>
</evidence>
<reference evidence="3 4" key="1">
    <citation type="submission" date="2014-09" db="EMBL/GenBank/DDBJ databases">
        <title>Whole Genome Shotgun of Flavobacterium aquatile LMG 4008.</title>
        <authorList>
            <person name="Gale A.N."/>
            <person name="Pipes S.E."/>
            <person name="Newman J.D."/>
        </authorList>
    </citation>
    <scope>NUCLEOTIDE SEQUENCE [LARGE SCALE GENOMIC DNA]</scope>
    <source>
        <strain evidence="3 4">LMG 4008</strain>
    </source>
</reference>
<dbReference type="EMBL" id="JRHH01000002">
    <property type="protein sequence ID" value="KGD68999.1"/>
    <property type="molecule type" value="Genomic_DNA"/>
</dbReference>
<keyword evidence="2" id="KW-0732">Signal</keyword>
<organism evidence="3 4">
    <name type="scientific">Flavobacterium aquatile LMG 4008 = ATCC 11947</name>
    <dbReference type="NCBI Taxonomy" id="1453498"/>
    <lineage>
        <taxon>Bacteria</taxon>
        <taxon>Pseudomonadati</taxon>
        <taxon>Bacteroidota</taxon>
        <taxon>Flavobacteriia</taxon>
        <taxon>Flavobacteriales</taxon>
        <taxon>Flavobacteriaceae</taxon>
        <taxon>Flavobacterium</taxon>
    </lineage>
</organism>
<evidence type="ECO:0000256" key="2">
    <source>
        <dbReference type="SAM" id="SignalP"/>
    </source>
</evidence>
<dbReference type="RefSeq" id="WP_035124929.1">
    <property type="nucleotide sequence ID" value="NZ_JRHH01000002.1"/>
</dbReference>
<evidence type="ECO:0000313" key="4">
    <source>
        <dbReference type="Proteomes" id="UP000029554"/>
    </source>
</evidence>
<feature type="region of interest" description="Disordered" evidence="1">
    <location>
        <begin position="30"/>
        <end position="69"/>
    </location>
</feature>
<name>A0A095SXB9_9FLAO</name>
<feature type="compositionally biased region" description="Basic and acidic residues" evidence="1">
    <location>
        <begin position="33"/>
        <end position="47"/>
    </location>
</feature>
<dbReference type="AlphaFoldDB" id="A0A095SXB9"/>
<gene>
    <name evidence="3" type="ORF">LG45_05030</name>
</gene>
<comment type="caution">
    <text evidence="3">The sequence shown here is derived from an EMBL/GenBank/DDBJ whole genome shotgun (WGS) entry which is preliminary data.</text>
</comment>
<evidence type="ECO:0008006" key="5">
    <source>
        <dbReference type="Google" id="ProtNLM"/>
    </source>
</evidence>